<evidence type="ECO:0000256" key="1">
    <source>
        <dbReference type="ARBA" id="ARBA00023235"/>
    </source>
</evidence>
<organism evidence="2 3">
    <name type="scientific">Enterovibrio norvegicus DSM 15893</name>
    <dbReference type="NCBI Taxonomy" id="1121869"/>
    <lineage>
        <taxon>Bacteria</taxon>
        <taxon>Pseudomonadati</taxon>
        <taxon>Pseudomonadota</taxon>
        <taxon>Gammaproteobacteria</taxon>
        <taxon>Vibrionales</taxon>
        <taxon>Vibrionaceae</taxon>
        <taxon>Enterovibrio</taxon>
    </lineage>
</organism>
<dbReference type="RefSeq" id="WP_074928183.1">
    <property type="nucleotide sequence ID" value="NZ_FOWR01000035.1"/>
</dbReference>
<dbReference type="PANTHER" id="PTHR21198">
    <property type="entry name" value="GLUTAMATE RACEMASE"/>
    <property type="match status" value="1"/>
</dbReference>
<dbReference type="InterPro" id="IPR015942">
    <property type="entry name" value="Asp/Glu/hydantoin_racemase"/>
</dbReference>
<dbReference type="Gene3D" id="3.40.50.1860">
    <property type="match status" value="2"/>
</dbReference>
<dbReference type="AlphaFoldDB" id="A0A1I5V311"/>
<accession>A0A1I5V311</accession>
<evidence type="ECO:0000313" key="3">
    <source>
        <dbReference type="Proteomes" id="UP000182692"/>
    </source>
</evidence>
<sequence>MSSTHLPRIGIIGGFGNEAMVDLVEKIDAIKGADKRAFIAFGNSRLAYKPDEVMQSWKPTDEPELRKADTAIYTLRFMQYLGADVMGLACNSAHDLFRNLLPEVPVTFVDMLHRTAHTIEGKQDKVLVMGVNSLVDSGLYQAALMEQGVASTKPSVDNQQKVMAAIYDPAFGIKTAQITPDAEALLCDVIRSECEQQGCSKVVLGCTELPLALTAASCARFKRDGLIPAHIEVIDASNVLAQCLLTAHGKGKAPDGELEQYKGEHTDWFAPLAFKVSSLDAIARVQKTVFQHTVSFLAAQGKSVTGSYMHLPTLFISQTLQDAEDKLIDMGIPVYLEHDEVDTVIVDALQRYYADMDKNLAAR</sequence>
<keyword evidence="1" id="KW-0413">Isomerase</keyword>
<dbReference type="Pfam" id="PF01177">
    <property type="entry name" value="Asp_Glu_race"/>
    <property type="match status" value="1"/>
</dbReference>
<dbReference type="GeneID" id="35873920"/>
<dbReference type="SUPFAM" id="SSF53681">
    <property type="entry name" value="Aspartate/glutamate racemase"/>
    <property type="match status" value="2"/>
</dbReference>
<protein>
    <submittedName>
        <fullName evidence="2">Aspartate/glutamate racemase</fullName>
    </submittedName>
</protein>
<dbReference type="STRING" id="1121869.SAMN03084138_03818"/>
<dbReference type="EMBL" id="FOWR01000035">
    <property type="protein sequence ID" value="SFQ01889.1"/>
    <property type="molecule type" value="Genomic_DNA"/>
</dbReference>
<name>A0A1I5V311_9GAMM</name>
<gene>
    <name evidence="2" type="ORF">SAMN03084138_03818</name>
</gene>
<dbReference type="GO" id="GO:0047661">
    <property type="term" value="F:amino-acid racemase activity"/>
    <property type="evidence" value="ECO:0007669"/>
    <property type="project" value="InterPro"/>
</dbReference>
<dbReference type="PANTHER" id="PTHR21198:SF7">
    <property type="entry name" value="ASPARTATE-GLUTAMATE RACEMASE FAMILY"/>
    <property type="match status" value="1"/>
</dbReference>
<dbReference type="OrthoDB" id="9803739at2"/>
<dbReference type="Proteomes" id="UP000182692">
    <property type="component" value="Unassembled WGS sequence"/>
</dbReference>
<proteinExistence type="predicted"/>
<dbReference type="InterPro" id="IPR001920">
    <property type="entry name" value="Asp/Glu_race"/>
</dbReference>
<reference evidence="2 3" key="1">
    <citation type="submission" date="2016-10" db="EMBL/GenBank/DDBJ databases">
        <authorList>
            <person name="de Groot N.N."/>
        </authorList>
    </citation>
    <scope>NUCLEOTIDE SEQUENCE [LARGE SCALE GENOMIC DNA]</scope>
    <source>
        <strain evidence="2 3">DSM 15893</strain>
    </source>
</reference>
<evidence type="ECO:0000313" key="2">
    <source>
        <dbReference type="EMBL" id="SFQ01889.1"/>
    </source>
</evidence>